<keyword evidence="2" id="KW-1185">Reference proteome</keyword>
<sequence length="210" mass="24051">MLSLSGLCSSLVFANTLTYYVNPVQSSFFQTDGHKALIAQVSPLFVHQATGIELQCQTGRTLYNPAALANIDRITISYADNDHYDAGYGWRLNRAQVYLTNTNKEVFNYNSCRVIFTRSVSVTVSLEKQPHNKVFFDMKYTTEEYVPPAVSKFTRLPVASCTVNPQPRTKAKLQIYYSAEHKSFMPRALMYRDVKNEWQVCHLDYAQIYN</sequence>
<gene>
    <name evidence="1" type="ORF">CKF58_05535</name>
</gene>
<accession>A0A3A1YLB6</accession>
<dbReference type="Proteomes" id="UP000265916">
    <property type="component" value="Unassembled WGS sequence"/>
</dbReference>
<name>A0A3A1YLB6_9GAMM</name>
<comment type="caution">
    <text evidence="1">The sequence shown here is derived from an EMBL/GenBank/DDBJ whole genome shotgun (WGS) entry which is preliminary data.</text>
</comment>
<dbReference type="AlphaFoldDB" id="A0A3A1YLB6"/>
<protein>
    <submittedName>
        <fullName evidence="1">Uncharacterized protein</fullName>
    </submittedName>
</protein>
<reference evidence="1 2" key="1">
    <citation type="submission" date="2017-08" db="EMBL/GenBank/DDBJ databases">
        <title>Reclassification of Bisgaard taxon 37 and 44.</title>
        <authorList>
            <person name="Christensen H."/>
        </authorList>
    </citation>
    <scope>NUCLEOTIDE SEQUENCE [LARGE SCALE GENOMIC DNA]</scope>
    <source>
        <strain evidence="1 2">111</strain>
    </source>
</reference>
<proteinExistence type="predicted"/>
<evidence type="ECO:0000313" key="2">
    <source>
        <dbReference type="Proteomes" id="UP000265916"/>
    </source>
</evidence>
<evidence type="ECO:0000313" key="1">
    <source>
        <dbReference type="EMBL" id="RIY36807.1"/>
    </source>
</evidence>
<dbReference type="EMBL" id="NRJG01000098">
    <property type="protein sequence ID" value="RIY36807.1"/>
    <property type="molecule type" value="Genomic_DNA"/>
</dbReference>
<organism evidence="1 2">
    <name type="scientific">Psittacicella hinzii</name>
    <dbReference type="NCBI Taxonomy" id="2028575"/>
    <lineage>
        <taxon>Bacteria</taxon>
        <taxon>Pseudomonadati</taxon>
        <taxon>Pseudomonadota</taxon>
        <taxon>Gammaproteobacteria</taxon>
        <taxon>Pasteurellales</taxon>
        <taxon>Psittacicellaceae</taxon>
        <taxon>Psittacicella</taxon>
    </lineage>
</organism>